<dbReference type="PANTHER" id="PTHR40446:SF2">
    <property type="entry name" value="N-ACETYLGLUCOSAMINE-1-PHOSPHODIESTER ALPHA-N-ACETYLGLUCOSAMINIDASE"/>
    <property type="match status" value="1"/>
</dbReference>
<dbReference type="GO" id="GO:0033299">
    <property type="term" value="P:secretion of lysosomal enzymes"/>
    <property type="evidence" value="ECO:0007669"/>
    <property type="project" value="TreeGrafter"/>
</dbReference>
<keyword evidence="1" id="KW-1133">Transmembrane helix</keyword>
<evidence type="ECO:0000259" key="2">
    <source>
        <dbReference type="Pfam" id="PF09992"/>
    </source>
</evidence>
<dbReference type="EMBL" id="CAJNIZ010005465">
    <property type="protein sequence ID" value="CAE7242060.1"/>
    <property type="molecule type" value="Genomic_DNA"/>
</dbReference>
<evidence type="ECO:0000313" key="4">
    <source>
        <dbReference type="Proteomes" id="UP000649617"/>
    </source>
</evidence>
<dbReference type="Pfam" id="PF09992">
    <property type="entry name" value="NAGPA"/>
    <property type="match status" value="1"/>
</dbReference>
<dbReference type="OrthoDB" id="192253at2759"/>
<feature type="transmembrane region" description="Helical" evidence="1">
    <location>
        <begin position="232"/>
        <end position="253"/>
    </location>
</feature>
<dbReference type="AlphaFoldDB" id="A0A812L939"/>
<proteinExistence type="predicted"/>
<organism evidence="3 4">
    <name type="scientific">Symbiodinium pilosum</name>
    <name type="common">Dinoflagellate</name>
    <dbReference type="NCBI Taxonomy" id="2952"/>
    <lineage>
        <taxon>Eukaryota</taxon>
        <taxon>Sar</taxon>
        <taxon>Alveolata</taxon>
        <taxon>Dinophyceae</taxon>
        <taxon>Suessiales</taxon>
        <taxon>Symbiodiniaceae</taxon>
        <taxon>Symbiodinium</taxon>
    </lineage>
</organism>
<dbReference type="Proteomes" id="UP000649617">
    <property type="component" value="Unassembled WGS sequence"/>
</dbReference>
<dbReference type="PANTHER" id="PTHR40446">
    <property type="entry name" value="N-ACETYLGLUCOSAMINE-1-PHOSPHODIESTER ALPHA-N-ACETYLGLUCOSAMINIDASE"/>
    <property type="match status" value="1"/>
</dbReference>
<feature type="non-terminal residue" evidence="3">
    <location>
        <position position="1"/>
    </location>
</feature>
<dbReference type="InterPro" id="IPR018711">
    <property type="entry name" value="NAGPA"/>
</dbReference>
<accession>A0A812L939</accession>
<reference evidence="3" key="1">
    <citation type="submission" date="2021-02" db="EMBL/GenBank/DDBJ databases">
        <authorList>
            <person name="Dougan E. K."/>
            <person name="Rhodes N."/>
            <person name="Thang M."/>
            <person name="Chan C."/>
        </authorList>
    </citation>
    <scope>NUCLEOTIDE SEQUENCE</scope>
</reference>
<keyword evidence="1" id="KW-0472">Membrane</keyword>
<feature type="domain" description="Phosphodiester glycosidase" evidence="2">
    <location>
        <begin position="17"/>
        <end position="213"/>
    </location>
</feature>
<keyword evidence="1" id="KW-0812">Transmembrane</keyword>
<protein>
    <submittedName>
        <fullName evidence="3">NAGPA protein</fullName>
    </submittedName>
</protein>
<comment type="caution">
    <text evidence="3">The sequence shown here is derived from an EMBL/GenBank/DDBJ whole genome shotgun (WGS) entry which is preliminary data.</text>
</comment>
<keyword evidence="4" id="KW-1185">Reference proteome</keyword>
<sequence length="293" mass="31841">SHTFRSKYPSEAQKPSCKLAINAGYFNVHTSDCIGNVVSGGRVLQSVPESQSNVNFGIKDGKFFIGYADRAEVEGFQHLISGVGWLVHEGRRVIETEWPRANTTVETSGKAYISKIASRTAIGFDQRGELIIVQVDGSVAEGETKPKGVNMTQLADLLVEHGAVEAINLDGGGSSTMVQDGVVINYPSDRRPPSCLANMKYHCERPVSSILCVQEIPNEELWFLASHEITPVMVACLIFLSSFSGFFLARAMYTRHPSQSQSLAKHDAFLGEGIHNVSSGDEESNSLSAAVKF</sequence>
<evidence type="ECO:0000313" key="3">
    <source>
        <dbReference type="EMBL" id="CAE7242060.1"/>
    </source>
</evidence>
<gene>
    <name evidence="3" type="primary">NAGPA</name>
    <name evidence="3" type="ORF">SPIL2461_LOCUS4239</name>
</gene>
<name>A0A812L939_SYMPI</name>
<evidence type="ECO:0000256" key="1">
    <source>
        <dbReference type="SAM" id="Phobius"/>
    </source>
</evidence>